<feature type="region of interest" description="Disordered" evidence="1">
    <location>
        <begin position="156"/>
        <end position="228"/>
    </location>
</feature>
<dbReference type="Proteomes" id="UP000002499">
    <property type="component" value="Unassembled WGS sequence"/>
</dbReference>
<feature type="compositionally biased region" description="Acidic residues" evidence="1">
    <location>
        <begin position="188"/>
        <end position="198"/>
    </location>
</feature>
<name>E9EHF7_METAQ</name>
<sequence length="564" mass="63691">MSFFFNNPQRPVLSQVVEVLQRLQNNPQQLAHEREERYDEPPPPYSESGETTQPPTPGPPIVDQSYQRDLRRRARYKTTPLSQFKMQAKRERERLEHQMSEKRFGRRQTLPWDGSSDLRANSENNVRSRWVEQGIWGDEWGPAWPEDSHPMTMKWEQEGDGPFFGSYNSTTSESWPGARWGHEKPDPEPESESESESESEPRSEPGQERRPVFGIFGSGVGQPKRPKPHPLIRLIQTEQGPRPYIPNPTVRNPEASRPYNQFLYQISKECEWIKDEIDHKAPGTGVDLDAMAYQSVKDIWIEDGIWNSKWGELPGMTWIHEEPEEEEEVEAPASPDATIRQQENAIDHGRQHASVPQTINIFGQTQISHVASGGSNSSSAPALGDAEASNTVRRTGRRTREALSHQNPVNHDVQGPADAPRRSPRIARPPREERGVPSAPRPSKRSHGSGAVEDEHPPKRLRRNTRHSAPHNASDSAEANKPHGLRTVDTNGAVEGRIPPGDKRVEPASGKTRGKRAKAVSNPANPVRRSARIAEREMKRKANIAEELPSRSPRGKTTRRARLK</sequence>
<feature type="compositionally biased region" description="Basic and acidic residues" evidence="1">
    <location>
        <begin position="532"/>
        <end position="544"/>
    </location>
</feature>
<dbReference type="eggNOG" id="ENOG502RAJZ">
    <property type="taxonomic scope" value="Eukaryota"/>
</dbReference>
<reference evidence="2 3" key="1">
    <citation type="journal article" date="2011" name="PLoS Genet.">
        <title>Genome sequencing and comparative transcriptomics of the model entomopathogenic fungi Metarhizium anisopliae and M. acridum.</title>
        <authorList>
            <person name="Gao Q."/>
            <person name="Jin K."/>
            <person name="Ying S.H."/>
            <person name="Zhang Y."/>
            <person name="Xiao G."/>
            <person name="Shang Y."/>
            <person name="Duan Z."/>
            <person name="Hu X."/>
            <person name="Xie X.Q."/>
            <person name="Zhou G."/>
            <person name="Peng G."/>
            <person name="Luo Z."/>
            <person name="Huang W."/>
            <person name="Wang B."/>
            <person name="Fang W."/>
            <person name="Wang S."/>
            <person name="Zhong Y."/>
            <person name="Ma L.J."/>
            <person name="St Leger R.J."/>
            <person name="Zhao G.P."/>
            <person name="Pei Y."/>
            <person name="Feng M.G."/>
            <person name="Xia Y."/>
            <person name="Wang C."/>
        </authorList>
    </citation>
    <scope>NUCLEOTIDE SEQUENCE [LARGE SCALE GENOMIC DNA]</scope>
    <source>
        <strain evidence="2 3">CQMa 102</strain>
    </source>
</reference>
<feature type="region of interest" description="Disordered" evidence="1">
    <location>
        <begin position="370"/>
        <end position="564"/>
    </location>
</feature>
<dbReference type="OrthoDB" id="5401786at2759"/>
<feature type="compositionally biased region" description="Basic residues" evidence="1">
    <location>
        <begin position="459"/>
        <end position="469"/>
    </location>
</feature>
<feature type="compositionally biased region" description="Basic and acidic residues" evidence="1">
    <location>
        <begin position="199"/>
        <end position="211"/>
    </location>
</feature>
<dbReference type="STRING" id="655827.E9EHF7"/>
<keyword evidence="3" id="KW-1185">Reference proteome</keyword>
<dbReference type="OMA" id="ENNVRSR"/>
<proteinExistence type="predicted"/>
<dbReference type="InParanoid" id="E9EHF7"/>
<dbReference type="HOGENOM" id="CLU_495293_0_0_1"/>
<gene>
    <name evidence="2" type="ORF">MAC_09305</name>
</gene>
<feature type="compositionally biased region" description="Low complexity" evidence="1">
    <location>
        <begin position="370"/>
        <end position="384"/>
    </location>
</feature>
<evidence type="ECO:0000313" key="2">
    <source>
        <dbReference type="EMBL" id="EFY84640.1"/>
    </source>
</evidence>
<accession>E9EHF7</accession>
<evidence type="ECO:0000313" key="3">
    <source>
        <dbReference type="Proteomes" id="UP000002499"/>
    </source>
</evidence>
<feature type="compositionally biased region" description="Basic residues" evidence="1">
    <location>
        <begin position="553"/>
        <end position="564"/>
    </location>
</feature>
<feature type="compositionally biased region" description="Basic and acidic residues" evidence="1">
    <location>
        <begin position="31"/>
        <end position="40"/>
    </location>
</feature>
<feature type="region of interest" description="Disordered" evidence="1">
    <location>
        <begin position="24"/>
        <end position="118"/>
    </location>
</feature>
<organism evidence="3">
    <name type="scientific">Metarhizium acridum (strain CQMa 102)</name>
    <dbReference type="NCBI Taxonomy" id="655827"/>
    <lineage>
        <taxon>Eukaryota</taxon>
        <taxon>Fungi</taxon>
        <taxon>Dikarya</taxon>
        <taxon>Ascomycota</taxon>
        <taxon>Pezizomycotina</taxon>
        <taxon>Sordariomycetes</taxon>
        <taxon>Hypocreomycetidae</taxon>
        <taxon>Hypocreales</taxon>
        <taxon>Clavicipitaceae</taxon>
        <taxon>Metarhizium</taxon>
    </lineage>
</organism>
<protein>
    <submittedName>
        <fullName evidence="2">Uncharacterized protein</fullName>
    </submittedName>
</protein>
<dbReference type="AlphaFoldDB" id="E9EHF7"/>
<feature type="compositionally biased region" description="Basic and acidic residues" evidence="1">
    <location>
        <begin position="88"/>
        <end position="103"/>
    </location>
</feature>
<dbReference type="EMBL" id="GL698613">
    <property type="protein sequence ID" value="EFY84640.1"/>
    <property type="molecule type" value="Genomic_DNA"/>
</dbReference>
<evidence type="ECO:0000256" key="1">
    <source>
        <dbReference type="SAM" id="MobiDB-lite"/>
    </source>
</evidence>